<evidence type="ECO:0000259" key="17">
    <source>
        <dbReference type="SMART" id="SM00936"/>
    </source>
</evidence>
<proteinExistence type="inferred from homology"/>
<evidence type="ECO:0000256" key="10">
    <source>
        <dbReference type="ARBA" id="ARBA00022984"/>
    </source>
</evidence>
<dbReference type="Proteomes" id="UP000319502">
    <property type="component" value="Unassembled WGS sequence"/>
</dbReference>
<feature type="signal peptide" evidence="16">
    <location>
        <begin position="1"/>
        <end position="20"/>
    </location>
</feature>
<comment type="caution">
    <text evidence="18">The sequence shown here is derived from an EMBL/GenBank/DDBJ whole genome shotgun (WGS) entry which is preliminary data.</text>
</comment>
<dbReference type="PRINTS" id="PR00725">
    <property type="entry name" value="DADACBPTASE1"/>
</dbReference>
<reference evidence="18 19" key="1">
    <citation type="submission" date="2019-07" db="EMBL/GenBank/DDBJ databases">
        <title>The pathways for chlorine oxyanion respiration interact through the shared metabolite chlorate.</title>
        <authorList>
            <person name="Barnum T.P."/>
            <person name="Cheng Y."/>
            <person name="Hill K.A."/>
            <person name="Lucas L.N."/>
            <person name="Carlson H.K."/>
            <person name="Coates J.D."/>
        </authorList>
    </citation>
    <scope>NUCLEOTIDE SEQUENCE [LARGE SCALE GENOMIC DNA]</scope>
    <source>
        <strain evidence="18 19">SFB-3</strain>
    </source>
</reference>
<feature type="active site" description="Acyl-ester intermediate" evidence="13">
    <location>
        <position position="55"/>
    </location>
</feature>
<dbReference type="Pfam" id="PF00768">
    <property type="entry name" value="Peptidase_S11"/>
    <property type="match status" value="1"/>
</dbReference>
<name>A0A557R1P4_9RHOO</name>
<keyword evidence="7 16" id="KW-0732">Signal</keyword>
<dbReference type="EMBL" id="VMNK01000003">
    <property type="protein sequence ID" value="TVO59083.1"/>
    <property type="molecule type" value="Genomic_DNA"/>
</dbReference>
<dbReference type="EC" id="3.4.16.4" evidence="4"/>
<organism evidence="18 19">
    <name type="scientific">Denitromonas halophila</name>
    <dbReference type="NCBI Taxonomy" id="1629404"/>
    <lineage>
        <taxon>Bacteria</taxon>
        <taxon>Pseudomonadati</taxon>
        <taxon>Pseudomonadota</taxon>
        <taxon>Betaproteobacteria</taxon>
        <taxon>Rhodocyclales</taxon>
        <taxon>Zoogloeaceae</taxon>
        <taxon>Denitromonas</taxon>
    </lineage>
</organism>
<keyword evidence="11" id="KW-0961">Cell wall biogenesis/degradation</keyword>
<sequence length="375" mass="41349">MRFFAALLFSLMSLSSLAQSAPPPALAAKAWLLVDYGANQVLAAHNADERIEPASLTKLMTAYLTFSAFKANTLTREQVIPVSERAWKMGGSRMFIEPRHAVTADQLVHGMIIQSGNDASVALAEAIAGSEEAFAELMNREAKRLGMTGTQFRNSTGMPDDQHYTTARDLGVLAMAVIRDFPEDYRLYSEKEYTYNNIRQPNRNRLLWMDATVDGVKTGHTEAAGYCLVSSSVRGPRRLISVVLGADSDGVRAQESLKLLNYGFQFFDTVTLYENAAPVSRFRVWQGTAEEVPVGFLNAFVLSVPKGQADKLQVSLNSVQPLEAPVRKGQEVGAMTLSLDGQAIGTYPVVALEEVTLAGWFGRMWDAIRWWIKNL</sequence>
<feature type="active site" evidence="13">
    <location>
        <position position="115"/>
    </location>
</feature>
<evidence type="ECO:0000256" key="15">
    <source>
        <dbReference type="RuleBase" id="RU004016"/>
    </source>
</evidence>
<dbReference type="Gene3D" id="2.60.410.10">
    <property type="entry name" value="D-Ala-D-Ala carboxypeptidase, C-terminal domain"/>
    <property type="match status" value="1"/>
</dbReference>
<keyword evidence="5 18" id="KW-0121">Carboxypeptidase</keyword>
<dbReference type="SUPFAM" id="SSF69189">
    <property type="entry name" value="Penicillin-binding protein associated domain"/>
    <property type="match status" value="1"/>
</dbReference>
<evidence type="ECO:0000256" key="9">
    <source>
        <dbReference type="ARBA" id="ARBA00022960"/>
    </source>
</evidence>
<dbReference type="GO" id="GO:0006508">
    <property type="term" value="P:proteolysis"/>
    <property type="evidence" value="ECO:0007669"/>
    <property type="project" value="UniProtKB-KW"/>
</dbReference>
<evidence type="ECO:0000256" key="7">
    <source>
        <dbReference type="ARBA" id="ARBA00022729"/>
    </source>
</evidence>
<evidence type="ECO:0000256" key="13">
    <source>
        <dbReference type="PIRSR" id="PIRSR618044-1"/>
    </source>
</evidence>
<accession>A0A557R1P4</accession>
<evidence type="ECO:0000256" key="4">
    <source>
        <dbReference type="ARBA" id="ARBA00012448"/>
    </source>
</evidence>
<keyword evidence="9" id="KW-0133">Cell shape</keyword>
<feature type="active site" description="Proton acceptor" evidence="13">
    <location>
        <position position="58"/>
    </location>
</feature>
<keyword evidence="10" id="KW-0573">Peptidoglycan synthesis</keyword>
<dbReference type="PANTHER" id="PTHR21581">
    <property type="entry name" value="D-ALANYL-D-ALANINE CARBOXYPEPTIDASE"/>
    <property type="match status" value="1"/>
</dbReference>
<comment type="pathway">
    <text evidence="2">Cell wall biogenesis; peptidoglycan biosynthesis.</text>
</comment>
<dbReference type="InterPro" id="IPR037167">
    <property type="entry name" value="Peptidase_S11_C_sf"/>
</dbReference>
<comment type="catalytic activity">
    <reaction evidence="12">
        <text>Preferential cleavage: (Ac)2-L-Lys-D-Ala-|-D-Ala. Also transpeptidation of peptidyl-alanyl moieties that are N-acyl substituents of D-alanine.</text>
        <dbReference type="EC" id="3.4.16.4"/>
    </reaction>
</comment>
<evidence type="ECO:0000313" key="18">
    <source>
        <dbReference type="EMBL" id="TVO59083.1"/>
    </source>
</evidence>
<dbReference type="AlphaFoldDB" id="A0A557R1P4"/>
<dbReference type="RefSeq" id="WP_144308585.1">
    <property type="nucleotide sequence ID" value="NZ_VMNK01000003.1"/>
</dbReference>
<comment type="function">
    <text evidence="1">Removes C-terminal D-alanyl residues from sugar-peptide cell wall precursors.</text>
</comment>
<dbReference type="GO" id="GO:0008360">
    <property type="term" value="P:regulation of cell shape"/>
    <property type="evidence" value="ECO:0007669"/>
    <property type="project" value="UniProtKB-KW"/>
</dbReference>
<feature type="domain" description="Peptidase S11 D-Ala-D-Ala carboxypeptidase A C-terminal" evidence="17">
    <location>
        <begin position="267"/>
        <end position="357"/>
    </location>
</feature>
<evidence type="ECO:0000256" key="1">
    <source>
        <dbReference type="ARBA" id="ARBA00003217"/>
    </source>
</evidence>
<evidence type="ECO:0000256" key="8">
    <source>
        <dbReference type="ARBA" id="ARBA00022801"/>
    </source>
</evidence>
<dbReference type="SUPFAM" id="SSF56601">
    <property type="entry name" value="beta-lactamase/transpeptidase-like"/>
    <property type="match status" value="1"/>
</dbReference>
<evidence type="ECO:0000256" key="3">
    <source>
        <dbReference type="ARBA" id="ARBA00007164"/>
    </source>
</evidence>
<keyword evidence="6" id="KW-0645">Protease</keyword>
<dbReference type="Pfam" id="PF07943">
    <property type="entry name" value="PBP5_C"/>
    <property type="match status" value="1"/>
</dbReference>
<comment type="similarity">
    <text evidence="3 15">Belongs to the peptidase S11 family.</text>
</comment>
<evidence type="ECO:0000256" key="12">
    <source>
        <dbReference type="ARBA" id="ARBA00034000"/>
    </source>
</evidence>
<dbReference type="GO" id="GO:0071555">
    <property type="term" value="P:cell wall organization"/>
    <property type="evidence" value="ECO:0007669"/>
    <property type="project" value="UniProtKB-KW"/>
</dbReference>
<dbReference type="InterPro" id="IPR001967">
    <property type="entry name" value="Peptidase_S11_N"/>
</dbReference>
<evidence type="ECO:0000256" key="14">
    <source>
        <dbReference type="PIRSR" id="PIRSR618044-2"/>
    </source>
</evidence>
<dbReference type="SMART" id="SM00936">
    <property type="entry name" value="PBP5_C"/>
    <property type="match status" value="1"/>
</dbReference>
<dbReference type="Gene3D" id="3.40.710.10">
    <property type="entry name" value="DD-peptidase/beta-lactamase superfamily"/>
    <property type="match status" value="1"/>
</dbReference>
<feature type="binding site" evidence="14">
    <location>
        <position position="217"/>
    </location>
    <ligand>
        <name>substrate</name>
    </ligand>
</feature>
<dbReference type="PANTHER" id="PTHR21581:SF6">
    <property type="entry name" value="TRAFFICKING PROTEIN PARTICLE COMPLEX SUBUNIT 12"/>
    <property type="match status" value="1"/>
</dbReference>
<dbReference type="GO" id="GO:0009002">
    <property type="term" value="F:serine-type D-Ala-D-Ala carboxypeptidase activity"/>
    <property type="evidence" value="ECO:0007669"/>
    <property type="project" value="UniProtKB-EC"/>
</dbReference>
<evidence type="ECO:0000256" key="5">
    <source>
        <dbReference type="ARBA" id="ARBA00022645"/>
    </source>
</evidence>
<dbReference type="InterPro" id="IPR015956">
    <property type="entry name" value="Peniciliin-bd_prot_C_sf"/>
</dbReference>
<feature type="chain" id="PRO_5021972912" description="serine-type D-Ala-D-Ala carboxypeptidase" evidence="16">
    <location>
        <begin position="21"/>
        <end position="375"/>
    </location>
</feature>
<evidence type="ECO:0000256" key="11">
    <source>
        <dbReference type="ARBA" id="ARBA00023316"/>
    </source>
</evidence>
<keyword evidence="8" id="KW-0378">Hydrolase</keyword>
<evidence type="ECO:0000256" key="16">
    <source>
        <dbReference type="SAM" id="SignalP"/>
    </source>
</evidence>
<dbReference type="InterPro" id="IPR012338">
    <property type="entry name" value="Beta-lactam/transpept-like"/>
</dbReference>
<dbReference type="UniPathway" id="UPA00219"/>
<keyword evidence="19" id="KW-1185">Reference proteome</keyword>
<protein>
    <recommendedName>
        <fullName evidence="4">serine-type D-Ala-D-Ala carboxypeptidase</fullName>
        <ecNumber evidence="4">3.4.16.4</ecNumber>
    </recommendedName>
</protein>
<evidence type="ECO:0000256" key="6">
    <source>
        <dbReference type="ARBA" id="ARBA00022670"/>
    </source>
</evidence>
<gene>
    <name evidence="18" type="ORF">FHP91_05395</name>
</gene>
<dbReference type="InterPro" id="IPR018044">
    <property type="entry name" value="Peptidase_S11"/>
</dbReference>
<dbReference type="InterPro" id="IPR012907">
    <property type="entry name" value="Peptidase_S11_C"/>
</dbReference>
<evidence type="ECO:0000256" key="2">
    <source>
        <dbReference type="ARBA" id="ARBA00004752"/>
    </source>
</evidence>
<evidence type="ECO:0000313" key="19">
    <source>
        <dbReference type="Proteomes" id="UP000319502"/>
    </source>
</evidence>
<dbReference type="GO" id="GO:0009252">
    <property type="term" value="P:peptidoglycan biosynthetic process"/>
    <property type="evidence" value="ECO:0007669"/>
    <property type="project" value="UniProtKB-UniPathway"/>
</dbReference>
<dbReference type="OrthoDB" id="9795979at2"/>